<evidence type="ECO:0000256" key="7">
    <source>
        <dbReference type="ARBA" id="ARBA00022741"/>
    </source>
</evidence>
<dbReference type="InterPro" id="IPR029063">
    <property type="entry name" value="SAM-dependent_MTases_sf"/>
</dbReference>
<proteinExistence type="inferred from homology"/>
<dbReference type="SMART" id="SM00439">
    <property type="entry name" value="BAH"/>
    <property type="match status" value="1"/>
</dbReference>
<evidence type="ECO:0000256" key="14">
    <source>
        <dbReference type="PROSITE-ProRule" id="PRU10141"/>
    </source>
</evidence>
<evidence type="ECO:0000259" key="18">
    <source>
        <dbReference type="PROSITE" id="PS50013"/>
    </source>
</evidence>
<evidence type="ECO:0000256" key="10">
    <source>
        <dbReference type="ARBA" id="ARBA00023125"/>
    </source>
</evidence>
<dbReference type="Gene3D" id="2.30.30.490">
    <property type="match status" value="1"/>
</dbReference>
<feature type="compositionally biased region" description="Gly residues" evidence="15">
    <location>
        <begin position="1026"/>
        <end position="1050"/>
    </location>
</feature>
<evidence type="ECO:0000256" key="4">
    <source>
        <dbReference type="ARBA" id="ARBA00022603"/>
    </source>
</evidence>
<evidence type="ECO:0000256" key="8">
    <source>
        <dbReference type="ARBA" id="ARBA00022777"/>
    </source>
</evidence>
<dbReference type="GO" id="GO:0005524">
    <property type="term" value="F:ATP binding"/>
    <property type="evidence" value="ECO:0007669"/>
    <property type="project" value="UniProtKB-UniRule"/>
</dbReference>
<evidence type="ECO:0000256" key="3">
    <source>
        <dbReference type="ARBA" id="ARBA00022527"/>
    </source>
</evidence>
<feature type="active site" evidence="13">
    <location>
        <position position="522"/>
    </location>
</feature>
<dbReference type="Gene3D" id="3.30.200.20">
    <property type="entry name" value="Phosphorylase Kinase, domain 1"/>
    <property type="match status" value="1"/>
</dbReference>
<dbReference type="EnsemblPlants" id="PNT77795">
    <property type="protein sequence ID" value="PNT77795"/>
    <property type="gene ID" value="BRADI_1g68985v3"/>
</dbReference>
<dbReference type="InterPro" id="IPR016197">
    <property type="entry name" value="Chromo-like_dom_sf"/>
</dbReference>
<dbReference type="InParanoid" id="A0A2K2DU51"/>
<keyword evidence="11" id="KW-0539">Nucleus</keyword>
<evidence type="ECO:0000256" key="12">
    <source>
        <dbReference type="ARBA" id="ARBA00047422"/>
    </source>
</evidence>
<dbReference type="STRING" id="15368.A0A2K2DU51"/>
<keyword evidence="10" id="KW-0238">DNA-binding</keyword>
<dbReference type="GO" id="GO:0032259">
    <property type="term" value="P:methylation"/>
    <property type="evidence" value="ECO:0007669"/>
    <property type="project" value="UniProtKB-KW"/>
</dbReference>
<evidence type="ECO:0000256" key="9">
    <source>
        <dbReference type="ARBA" id="ARBA00022840"/>
    </source>
</evidence>
<feature type="compositionally biased region" description="Low complexity" evidence="15">
    <location>
        <begin position="936"/>
        <end position="955"/>
    </location>
</feature>
<dbReference type="PRINTS" id="PR00105">
    <property type="entry name" value="C5METTRFRASE"/>
</dbReference>
<feature type="compositionally biased region" description="Basic residues" evidence="15">
    <location>
        <begin position="1"/>
        <end position="24"/>
    </location>
</feature>
<dbReference type="Pfam" id="PF00385">
    <property type="entry name" value="Chromo"/>
    <property type="match status" value="1"/>
</dbReference>
<feature type="domain" description="Protein kinase" evidence="17">
    <location>
        <begin position="1188"/>
        <end position="1400"/>
    </location>
</feature>
<dbReference type="PANTHER" id="PTHR10629">
    <property type="entry name" value="CYTOSINE-SPECIFIC METHYLTRANSFERASE"/>
    <property type="match status" value="1"/>
</dbReference>
<dbReference type="PANTHER" id="PTHR10629:SF59">
    <property type="entry name" value="DNA (CYTOSINE-5)-METHYLTRANSFERASE CMT1"/>
    <property type="match status" value="1"/>
</dbReference>
<name>A0A2K2DU51_BRADI</name>
<comment type="catalytic activity">
    <reaction evidence="12">
        <text>a 2'-deoxycytidine in DNA + S-adenosyl-L-methionine = a 5-methyl-2'-deoxycytidine in DNA + S-adenosyl-L-homocysteine + H(+)</text>
        <dbReference type="Rhea" id="RHEA:13681"/>
        <dbReference type="Rhea" id="RHEA-COMP:11369"/>
        <dbReference type="Rhea" id="RHEA-COMP:11370"/>
        <dbReference type="ChEBI" id="CHEBI:15378"/>
        <dbReference type="ChEBI" id="CHEBI:57856"/>
        <dbReference type="ChEBI" id="CHEBI:59789"/>
        <dbReference type="ChEBI" id="CHEBI:85452"/>
        <dbReference type="ChEBI" id="CHEBI:85454"/>
        <dbReference type="EC" id="2.1.1.37"/>
    </reaction>
</comment>
<keyword evidence="16" id="KW-0812">Transmembrane</keyword>
<dbReference type="SUPFAM" id="SSF53335">
    <property type="entry name" value="S-adenosyl-L-methionine-dependent methyltransferases"/>
    <property type="match status" value="1"/>
</dbReference>
<dbReference type="InterPro" id="IPR000719">
    <property type="entry name" value="Prot_kinase_dom"/>
</dbReference>
<dbReference type="PROSITE" id="PS50013">
    <property type="entry name" value="CHROMO_2"/>
    <property type="match status" value="1"/>
</dbReference>
<accession>A0A2K2DU51</accession>
<dbReference type="EMBL" id="CM000880">
    <property type="protein sequence ID" value="PNT77795.1"/>
    <property type="molecule type" value="Genomic_DNA"/>
</dbReference>
<keyword evidence="22" id="KW-1185">Reference proteome</keyword>
<evidence type="ECO:0000259" key="17">
    <source>
        <dbReference type="PROSITE" id="PS50011"/>
    </source>
</evidence>
<keyword evidence="3" id="KW-0723">Serine/threonine-protein kinase</keyword>
<dbReference type="InterPro" id="IPR008271">
    <property type="entry name" value="Ser/Thr_kinase_AS"/>
</dbReference>
<feature type="binding site" evidence="14">
    <location>
        <position position="1217"/>
    </location>
    <ligand>
        <name>ATP</name>
        <dbReference type="ChEBI" id="CHEBI:30616"/>
    </ligand>
</feature>
<dbReference type="GO" id="GO:0003886">
    <property type="term" value="F:DNA (cytosine-5-)-methyltransferase activity"/>
    <property type="evidence" value="ECO:0000318"/>
    <property type="project" value="GO_Central"/>
</dbReference>
<dbReference type="Proteomes" id="UP000008810">
    <property type="component" value="Chromosome 1"/>
</dbReference>
<reference evidence="20" key="2">
    <citation type="submission" date="2017-06" db="EMBL/GenBank/DDBJ databases">
        <title>WGS assembly of Brachypodium distachyon.</title>
        <authorList>
            <consortium name="The International Brachypodium Initiative"/>
            <person name="Lucas S."/>
            <person name="Harmon-Smith M."/>
            <person name="Lail K."/>
            <person name="Tice H."/>
            <person name="Grimwood J."/>
            <person name="Bruce D."/>
            <person name="Barry K."/>
            <person name="Shu S."/>
            <person name="Lindquist E."/>
            <person name="Wang M."/>
            <person name="Pitluck S."/>
            <person name="Vogel J.P."/>
            <person name="Garvin D.F."/>
            <person name="Mockler T.C."/>
            <person name="Schmutz J."/>
            <person name="Rokhsar D."/>
            <person name="Bevan M.W."/>
        </authorList>
    </citation>
    <scope>NUCLEOTIDE SEQUENCE</scope>
    <source>
        <strain evidence="20">Bd21</strain>
    </source>
</reference>
<dbReference type="InterPro" id="IPR011009">
    <property type="entry name" value="Kinase-like_dom_sf"/>
</dbReference>
<sequence length="1400" mass="152592">MPCGKRRRKAAGKPASRKRAAKRKPKEEMKLPEAVADAQQAVAAEAEGVMEVDDAGSAINDDDMCAEEMEMLEQEEAAAALEADEEAKGGGEESAETAGARKRVARPSTERKVDASEDHFVGEPVPDHEARQRWPERYRTKDSDSLVGRSAGEEDISARCHYRSACVDDAIFHLDDDVYVKAGPDEENYIGRIAEFFEGIDRGSYFTCRWFFRTADTVISRKLLMVHDHKHDHKRVFLSEEKNDNMIESIISKINIIYVDPNMTPKGKAQVISTCDFYYDMSYSVDYSTFANMPSENDGASGSEATSNISCDDDNSSKENPVADLAAASDAQMETAKLLDLYSGCGAMSTGLCLGAALSGVKLNTRWAVDMNTYACNSLKHNHPSTQVRNEKAEDFLSLLRQWEALCEKYVSVTHKNNSLGSALAQTSMDAEDDESEPLPEDTYEVEKLLDICYGDPNSTGEIGLCFKVRWKKYDSSHDTWEPIDGLSDSPECIKEFVESGYRESILPLPDTVDVICGGPPCQGISGFNRFRKHNDPLKDEKNKQLTVFMDIVNYLRPKYVLMENVVDIVKFADGFLGRYALSRLVAMNYQARLGMIVAGCYGLPQFRMRAFLWGALPSMVLPKFPLPTHDVVMRGVVPNAFSQCLVAYDETEDKHLKRALVLGDAISDLPKVGNYQPYEVMEHRINPKTEFQHYIRLNRKDMKDYSFGDAAPEEAQLFDHQPLELNEDDYERVQQIPVKKGANFRDLIGVQVREDNTVEFDPDMARVLLSSGKPLVPDYAMTYIKGKSLKPFGRLWWDETVPTVVTRAEPHNQIILHPTQNRVMTIRENARLQGFPDYYRLFGPIKQKYIQVGNAVAVPVARALGYSLGRAYRREFDGDQPLFKLPESFIPTDQATVTRLSEGILGGIVSIMDDGPLGSGPLNHGPLGLLGGLGSPASGDSDGSDGSSSESTSSPPSPPTPSSPESSSTPSTPPPESSSGASPSPPSPPLSPPPAPPADGGSPPLQVSPPGGSNAIPSPEAPKHSGGGGGSSSEGGSSKGGSGGRGKSGSSGSAPPVAAVVVGVVIGILAFGLLLAIAACVCCARRKKKPRHPPHMNMPYYTDQHGNVYYANSMPKWQNSGAVGGGMGWRPQYSPGQGPPLSEEMMSGTQSHGTGGTPPPPSPAMALGFGAQSSFTYDELAAATGGFAQANLLGQGGFGFVYKGVLPGSGKEVAVKQLKASSGQGEREFQAEVEIISRVHHRHLVSLVGYCMAGSSQRLLVYEFVPNDTLERHLHGKGVPVMNWPRRLAIALGSAKGLAYLHEDCHPRIIHRDIKAANILLDENFDAKHAGCGFRARQANHGQQHARLHASHGYFRVPGPGVRLQRQAHGQIGRLLLRRHDARAHHRPPARRYHQPHGG</sequence>
<gene>
    <name evidence="20" type="ORF">BRADI_1g68985v3</name>
</gene>
<feature type="domain" description="Chromo" evidence="18">
    <location>
        <begin position="444"/>
        <end position="497"/>
    </location>
</feature>
<feature type="compositionally biased region" description="Polar residues" evidence="15">
    <location>
        <begin position="296"/>
        <end position="310"/>
    </location>
</feature>
<evidence type="ECO:0000256" key="15">
    <source>
        <dbReference type="SAM" id="MobiDB-lite"/>
    </source>
</evidence>
<evidence type="ECO:0000256" key="1">
    <source>
        <dbReference type="ARBA" id="ARBA00004123"/>
    </source>
</evidence>
<dbReference type="PROSITE" id="PS00107">
    <property type="entry name" value="PROTEIN_KINASE_ATP"/>
    <property type="match status" value="1"/>
</dbReference>
<dbReference type="Pfam" id="PF01426">
    <property type="entry name" value="BAH"/>
    <property type="match status" value="1"/>
</dbReference>
<dbReference type="PROSITE" id="PS00094">
    <property type="entry name" value="C5_MTASE_1"/>
    <property type="match status" value="1"/>
</dbReference>
<comment type="similarity">
    <text evidence="13">Belongs to the class I-like SAM-binding methyltransferase superfamily. C5-methyltransferase family.</text>
</comment>
<dbReference type="InterPro" id="IPR050390">
    <property type="entry name" value="C5-Methyltransferase"/>
</dbReference>
<dbReference type="GO" id="GO:0003682">
    <property type="term" value="F:chromatin binding"/>
    <property type="evidence" value="ECO:0007669"/>
    <property type="project" value="InterPro"/>
</dbReference>
<dbReference type="SMART" id="SM00220">
    <property type="entry name" value="S_TKc"/>
    <property type="match status" value="1"/>
</dbReference>
<dbReference type="PROSITE" id="PS51679">
    <property type="entry name" value="SAM_MT_C5"/>
    <property type="match status" value="1"/>
</dbReference>
<dbReference type="GO" id="GO:0044027">
    <property type="term" value="P:negative regulation of gene expression via chromosomal CpG island methylation"/>
    <property type="evidence" value="ECO:0000318"/>
    <property type="project" value="GO_Central"/>
</dbReference>
<feature type="region of interest" description="Disordered" evidence="15">
    <location>
        <begin position="1129"/>
        <end position="1163"/>
    </location>
</feature>
<keyword evidence="6 13" id="KW-0949">S-adenosyl-L-methionine</keyword>
<keyword evidence="9 14" id="KW-0067">ATP-binding</keyword>
<dbReference type="InterPro" id="IPR043151">
    <property type="entry name" value="BAH_sf"/>
</dbReference>
<dbReference type="InterPro" id="IPR000953">
    <property type="entry name" value="Chromo/chromo_shadow_dom"/>
</dbReference>
<dbReference type="SUPFAM" id="SSF56112">
    <property type="entry name" value="Protein kinase-like (PK-like)"/>
    <property type="match status" value="1"/>
</dbReference>
<dbReference type="EC" id="2.1.1.37" evidence="2"/>
<evidence type="ECO:0000256" key="13">
    <source>
        <dbReference type="PROSITE-ProRule" id="PRU01016"/>
    </source>
</evidence>
<dbReference type="Pfam" id="PF07714">
    <property type="entry name" value="PK_Tyr_Ser-Thr"/>
    <property type="match status" value="1"/>
</dbReference>
<comment type="subcellular location">
    <subcellularLocation>
        <location evidence="1">Nucleus</location>
    </subcellularLocation>
</comment>
<evidence type="ECO:0000313" key="20">
    <source>
        <dbReference type="EMBL" id="PNT77795.1"/>
    </source>
</evidence>
<dbReference type="ExpressionAtlas" id="A0A2K2DU51">
    <property type="expression patterns" value="baseline and differential"/>
</dbReference>
<dbReference type="FunFam" id="3.90.120.10:FF:000003">
    <property type="entry name" value="DNA (cytosine-5)-methyltransferase 1"/>
    <property type="match status" value="1"/>
</dbReference>
<evidence type="ECO:0000313" key="22">
    <source>
        <dbReference type="Proteomes" id="UP000008810"/>
    </source>
</evidence>
<dbReference type="InterPro" id="IPR018117">
    <property type="entry name" value="C5_DNA_meth_AS"/>
</dbReference>
<dbReference type="GO" id="GO:0003677">
    <property type="term" value="F:DNA binding"/>
    <property type="evidence" value="ECO:0000318"/>
    <property type="project" value="GO_Central"/>
</dbReference>
<dbReference type="PROSITE" id="PS51038">
    <property type="entry name" value="BAH"/>
    <property type="match status" value="1"/>
</dbReference>
<dbReference type="GO" id="GO:0005634">
    <property type="term" value="C:nucleus"/>
    <property type="evidence" value="ECO:0000318"/>
    <property type="project" value="GO_Central"/>
</dbReference>
<dbReference type="SUPFAM" id="SSF54160">
    <property type="entry name" value="Chromo domain-like"/>
    <property type="match status" value="1"/>
</dbReference>
<keyword evidence="7 14" id="KW-0547">Nucleotide-binding</keyword>
<feature type="region of interest" description="Disordered" evidence="15">
    <location>
        <begin position="76"/>
        <end position="115"/>
    </location>
</feature>
<evidence type="ECO:0000256" key="11">
    <source>
        <dbReference type="ARBA" id="ARBA00023242"/>
    </source>
</evidence>
<dbReference type="InterPro" id="IPR023780">
    <property type="entry name" value="Chromo_domain"/>
</dbReference>
<feature type="domain" description="BAH" evidence="19">
    <location>
        <begin position="170"/>
        <end position="294"/>
    </location>
</feature>
<keyword evidence="16" id="KW-1133">Transmembrane helix</keyword>
<organism evidence="20">
    <name type="scientific">Brachypodium distachyon</name>
    <name type="common">Purple false brome</name>
    <name type="synonym">Trachynia distachya</name>
    <dbReference type="NCBI Taxonomy" id="15368"/>
    <lineage>
        <taxon>Eukaryota</taxon>
        <taxon>Viridiplantae</taxon>
        <taxon>Streptophyta</taxon>
        <taxon>Embryophyta</taxon>
        <taxon>Tracheophyta</taxon>
        <taxon>Spermatophyta</taxon>
        <taxon>Magnoliopsida</taxon>
        <taxon>Liliopsida</taxon>
        <taxon>Poales</taxon>
        <taxon>Poaceae</taxon>
        <taxon>BOP clade</taxon>
        <taxon>Pooideae</taxon>
        <taxon>Stipodae</taxon>
        <taxon>Brachypodieae</taxon>
        <taxon>Brachypodium</taxon>
    </lineage>
</organism>
<evidence type="ECO:0000256" key="2">
    <source>
        <dbReference type="ARBA" id="ARBA00011975"/>
    </source>
</evidence>
<dbReference type="Gene3D" id="3.90.120.10">
    <property type="entry name" value="DNA Methylase, subunit A, domain 2"/>
    <property type="match status" value="1"/>
</dbReference>
<dbReference type="CDD" id="cd18635">
    <property type="entry name" value="CD_CMT3_like"/>
    <property type="match status" value="1"/>
</dbReference>
<keyword evidence="4 13" id="KW-0489">Methyltransferase</keyword>
<feature type="region of interest" description="Disordered" evidence="15">
    <location>
        <begin position="1"/>
        <end position="33"/>
    </location>
</feature>
<dbReference type="InterPro" id="IPR001245">
    <property type="entry name" value="Ser-Thr/Tyr_kinase_cat_dom"/>
</dbReference>
<reference evidence="20 21" key="1">
    <citation type="journal article" date="2010" name="Nature">
        <title>Genome sequencing and analysis of the model grass Brachypodium distachyon.</title>
        <authorList>
            <consortium name="International Brachypodium Initiative"/>
        </authorList>
    </citation>
    <scope>NUCLEOTIDE SEQUENCE [LARGE SCALE GENOMIC DNA]</scope>
    <source>
        <strain evidence="20 21">Bd21</strain>
    </source>
</reference>
<protein>
    <recommendedName>
        <fullName evidence="2">DNA (cytosine-5-)-methyltransferase</fullName>
        <ecNumber evidence="2">2.1.1.37</ecNumber>
    </recommendedName>
</protein>
<evidence type="ECO:0000256" key="6">
    <source>
        <dbReference type="ARBA" id="ARBA00022691"/>
    </source>
</evidence>
<dbReference type="FunCoup" id="A0A2K2DU51">
    <property type="interactions" value="275"/>
</dbReference>
<reference evidence="21" key="3">
    <citation type="submission" date="2018-08" db="UniProtKB">
        <authorList>
            <consortium name="EnsemblPlants"/>
        </authorList>
    </citation>
    <scope>IDENTIFICATION</scope>
    <source>
        <strain evidence="21">cv. Bd21</strain>
    </source>
</reference>
<feature type="region of interest" description="Disordered" evidence="15">
    <location>
        <begin position="296"/>
        <end position="319"/>
    </location>
</feature>
<keyword evidence="5 13" id="KW-0808">Transferase</keyword>
<dbReference type="Pfam" id="PF00145">
    <property type="entry name" value="DNA_methylase"/>
    <property type="match status" value="1"/>
</dbReference>
<dbReference type="OrthoDB" id="5376140at2759"/>
<dbReference type="PROSITE" id="PS00108">
    <property type="entry name" value="PROTEIN_KINASE_ST"/>
    <property type="match status" value="1"/>
</dbReference>
<dbReference type="InterPro" id="IPR001025">
    <property type="entry name" value="BAH_dom"/>
</dbReference>
<evidence type="ECO:0000259" key="19">
    <source>
        <dbReference type="PROSITE" id="PS51038"/>
    </source>
</evidence>
<dbReference type="SMART" id="SM00298">
    <property type="entry name" value="CHROMO"/>
    <property type="match status" value="1"/>
</dbReference>
<evidence type="ECO:0000256" key="5">
    <source>
        <dbReference type="ARBA" id="ARBA00022679"/>
    </source>
</evidence>
<dbReference type="InterPro" id="IPR017441">
    <property type="entry name" value="Protein_kinase_ATP_BS"/>
</dbReference>
<evidence type="ECO:0000313" key="21">
    <source>
        <dbReference type="EnsemblPlants" id="PNT77795"/>
    </source>
</evidence>
<dbReference type="PROSITE" id="PS50011">
    <property type="entry name" value="PROTEIN_KINASE_DOM"/>
    <property type="match status" value="1"/>
</dbReference>
<dbReference type="FunFam" id="3.30.200.20:FF:000162">
    <property type="entry name" value="Adenine nucleotide alpha hydrolase-like domain kinase"/>
    <property type="match status" value="1"/>
</dbReference>
<feature type="compositionally biased region" description="Pro residues" evidence="15">
    <location>
        <begin position="984"/>
        <end position="998"/>
    </location>
</feature>
<dbReference type="Gramene" id="PNT77795">
    <property type="protein sequence ID" value="PNT77795"/>
    <property type="gene ID" value="BRADI_1g68985v3"/>
</dbReference>
<dbReference type="Gene3D" id="1.10.510.10">
    <property type="entry name" value="Transferase(Phosphotransferase) domain 1"/>
    <property type="match status" value="1"/>
</dbReference>
<keyword evidence="16" id="KW-0472">Membrane</keyword>
<dbReference type="InterPro" id="IPR001525">
    <property type="entry name" value="C5_MeTfrase"/>
</dbReference>
<keyword evidence="8" id="KW-0418">Kinase</keyword>
<dbReference type="Gene3D" id="3.40.50.150">
    <property type="entry name" value="Vaccinia Virus protein VP39"/>
    <property type="match status" value="1"/>
</dbReference>
<dbReference type="GO" id="GO:0004674">
    <property type="term" value="F:protein serine/threonine kinase activity"/>
    <property type="evidence" value="ECO:0007669"/>
    <property type="project" value="UniProtKB-KW"/>
</dbReference>
<feature type="transmembrane region" description="Helical" evidence="16">
    <location>
        <begin position="1058"/>
        <end position="1085"/>
    </location>
</feature>
<evidence type="ECO:0000256" key="16">
    <source>
        <dbReference type="SAM" id="Phobius"/>
    </source>
</evidence>
<dbReference type="FunFam" id="2.30.30.490:FF:000011">
    <property type="entry name" value="DNA (cytosine-5)-methyltransferase 1"/>
    <property type="match status" value="1"/>
</dbReference>
<feature type="region of interest" description="Disordered" evidence="15">
    <location>
        <begin position="923"/>
        <end position="1055"/>
    </location>
</feature>